<evidence type="ECO:0000313" key="1">
    <source>
        <dbReference type="EMBL" id="ALH82482.1"/>
    </source>
</evidence>
<reference evidence="4" key="2">
    <citation type="submission" date="2015-11" db="EMBL/GenBank/DDBJ databases">
        <title>Complete genome sequence of a polyethylene-glycol degrader Sphingopyxis macrogoltabida 203N (NBRC 111659).</title>
        <authorList>
            <person name="Yoshiyuki O."/>
            <person name="Shouta N."/>
            <person name="Nagata Y."/>
            <person name="Numata M."/>
            <person name="Tsuchikane K."/>
            <person name="Hosoyama A."/>
            <person name="Yamazoe A."/>
            <person name="Tsuda M."/>
            <person name="Fujita N."/>
            <person name="Kawai F."/>
        </authorList>
    </citation>
    <scope>NUCLEOTIDE SEQUENCE [LARGE SCALE GENOMIC DNA]</scope>
    <source>
        <strain evidence="4">203N</strain>
    </source>
</reference>
<reference evidence="2 4" key="4">
    <citation type="journal article" date="2016" name="Genome Announc.">
        <title>Complete Genome Sequence of Sphingopyxis macrogoltabida Strain 203N (NBRC 111659), a Polyethylene Glycol Degrader.</title>
        <authorList>
            <person name="Ohtsubo Y."/>
            <person name="Nonoyama S."/>
            <person name="Nagata Y."/>
            <person name="Numata M."/>
            <person name="Tsuchikane K."/>
            <person name="Hosoyama A."/>
            <person name="Yamazoe A."/>
            <person name="Tsuda M."/>
            <person name="Fujita N."/>
            <person name="Kawai F."/>
        </authorList>
    </citation>
    <scope>NUCLEOTIDE SEQUENCE [LARGE SCALE GENOMIC DNA]</scope>
    <source>
        <strain evidence="2 4">203N</strain>
    </source>
</reference>
<reference evidence="2" key="3">
    <citation type="submission" date="2015-11" db="EMBL/GenBank/DDBJ databases">
        <authorList>
            <person name="Yoshiyuki O."/>
        </authorList>
    </citation>
    <scope>NUCLEOTIDE SEQUENCE</scope>
    <source>
        <strain evidence="2">203N</strain>
    </source>
</reference>
<dbReference type="OrthoDB" id="7450598at2"/>
<dbReference type="KEGG" id="smaz:LH19_23525"/>
<dbReference type="AlphaFoldDB" id="A0A0N9UG99"/>
<gene>
    <name evidence="1" type="ORF">AN936_19595</name>
    <name evidence="2" type="ORF">ATM17_24085</name>
</gene>
<dbReference type="Proteomes" id="UP000058074">
    <property type="component" value="Chromosome"/>
</dbReference>
<dbReference type="Proteomes" id="UP000076088">
    <property type="component" value="Chromosome"/>
</dbReference>
<name>A0A0N9UG99_SPHMC</name>
<dbReference type="EMBL" id="CP012700">
    <property type="protein sequence ID" value="ALH82482.1"/>
    <property type="molecule type" value="Genomic_DNA"/>
</dbReference>
<reference evidence="1 3" key="1">
    <citation type="journal article" date="2015" name="Genome Announc.">
        <title>Complete Genome Sequence of Polypropylene Glycol- and Polyethylene Glycol-Degrading Sphingopyxis macrogoltabida Strain EY-1.</title>
        <authorList>
            <person name="Ohtsubo Y."/>
            <person name="Nagata Y."/>
            <person name="Numata M."/>
            <person name="Tsuchikane K."/>
            <person name="Hosoyama A."/>
            <person name="Yamazoe A."/>
            <person name="Tsuda M."/>
            <person name="Fujita N."/>
            <person name="Kawai F."/>
        </authorList>
    </citation>
    <scope>NUCLEOTIDE SEQUENCE [LARGE SCALE GENOMIC DNA]</scope>
    <source>
        <strain evidence="1 3">EY-1</strain>
    </source>
</reference>
<protein>
    <submittedName>
        <fullName evidence="1">Uncharacterized protein</fullName>
    </submittedName>
</protein>
<evidence type="ECO:0000313" key="2">
    <source>
        <dbReference type="EMBL" id="AMU92098.1"/>
    </source>
</evidence>
<sequence length="101" mass="10681">MLAEMDEVQARLDALVGALDGQDAGAIIAATEALATSVILFRGARVAEGSEGRARALIEAVLGQLEAAAIRVNILKNWTRQRIDNTHQLRGGATRGPALTY</sequence>
<dbReference type="KEGG" id="smag:AN936_19595"/>
<organism evidence="1 3">
    <name type="scientific">Sphingopyxis macrogoltabida</name>
    <name type="common">Sphingomonas macrogoltabidus</name>
    <dbReference type="NCBI Taxonomy" id="33050"/>
    <lineage>
        <taxon>Bacteria</taxon>
        <taxon>Pseudomonadati</taxon>
        <taxon>Pseudomonadota</taxon>
        <taxon>Alphaproteobacteria</taxon>
        <taxon>Sphingomonadales</taxon>
        <taxon>Sphingomonadaceae</taxon>
        <taxon>Sphingopyxis</taxon>
    </lineage>
</organism>
<keyword evidence="4" id="KW-1185">Reference proteome</keyword>
<evidence type="ECO:0000313" key="3">
    <source>
        <dbReference type="Proteomes" id="UP000058074"/>
    </source>
</evidence>
<accession>A0A0N9UG99</accession>
<dbReference type="EMBL" id="CP013344">
    <property type="protein sequence ID" value="AMU92098.1"/>
    <property type="molecule type" value="Genomic_DNA"/>
</dbReference>
<dbReference type="PATRIC" id="fig|33050.5.peg.4066"/>
<proteinExistence type="predicted"/>
<dbReference type="RefSeq" id="WP_054589526.1">
    <property type="nucleotide sequence ID" value="NZ_CP009429.1"/>
</dbReference>
<dbReference type="STRING" id="33050.AN936_19595"/>
<evidence type="ECO:0000313" key="4">
    <source>
        <dbReference type="Proteomes" id="UP000076088"/>
    </source>
</evidence>